<accession>A0ABT1ECQ9</accession>
<dbReference type="PANTHER" id="PTHR30595:SF6">
    <property type="entry name" value="SCHLAFEN ALBA-2 DOMAIN-CONTAINING PROTEIN"/>
    <property type="match status" value="1"/>
</dbReference>
<dbReference type="InterPro" id="IPR038475">
    <property type="entry name" value="RecG_C_sf"/>
</dbReference>
<dbReference type="RefSeq" id="WP_262067390.1">
    <property type="nucleotide sequence ID" value="NZ_JAMXOD010000034.1"/>
</dbReference>
<evidence type="ECO:0000313" key="3">
    <source>
        <dbReference type="Proteomes" id="UP001523566"/>
    </source>
</evidence>
<evidence type="ECO:0000313" key="2">
    <source>
        <dbReference type="EMBL" id="MCP1103619.1"/>
    </source>
</evidence>
<protein>
    <submittedName>
        <fullName evidence="2">DNA binding domain-containing protein</fullName>
    </submittedName>
</protein>
<sequence>MMKRETKNLEYKEDISNTFLKTVSAYANYGEGKIIFGINDEGIVVGLEGDLEQVCLNIENKINDSLKPTPKYDLEIRKKEKLVELQVYEGENKPFLYRNKAYRRADSATVEVDRLEYNRLILEGINRDYEELPSNNQSLKFQRFEAEMVKKLDISRLSEDIMKTLNLYSNRNGYNKAAELLADRNDYLGLDIVRFGNNIDEFRERVSLDNISVLEQYEKAVQMYRKYYQYEIVDGVERQIVEKIPEKAFREVLANSIVHREWDINSSIRILMHEDKIEIASPGGLPTELSKEEYLNGQISILRNPILGNIFFRLGYIEKFGTGIRRINQAYEQSIMKPKYSVFENSLLVVLPIFSKKIEMLKFTEQQIYSLLQEHQELTRLEIEEKTDMNKDKVIRILNGLIKKTIIKKVGVGKGTRYRLI</sequence>
<reference evidence="2 3" key="1">
    <citation type="journal article" date="2022" name="Genome Biol. Evol.">
        <title>Host diet, physiology and behaviors set the stage for Lachnospiraceae cladogenesis.</title>
        <authorList>
            <person name="Vera-Ponce De Leon A."/>
            <person name="Schneider M."/>
            <person name="Jahnes B.C."/>
            <person name="Sadowski V."/>
            <person name="Camuy-Velez L.A."/>
            <person name="Duan J."/>
            <person name="Sabree Z.L."/>
        </authorList>
    </citation>
    <scope>NUCLEOTIDE SEQUENCE [LARGE SCALE GENOMIC DNA]</scope>
    <source>
        <strain evidence="2 3">PAL113</strain>
    </source>
</reference>
<dbReference type="InterPro" id="IPR038461">
    <property type="entry name" value="Schlafen_AlbA_2_dom_sf"/>
</dbReference>
<dbReference type="PANTHER" id="PTHR30595">
    <property type="entry name" value="GLPR-RELATED TRANSCRIPTIONAL REPRESSOR"/>
    <property type="match status" value="1"/>
</dbReference>
<feature type="domain" description="Schlafen AlbA-2" evidence="1">
    <location>
        <begin position="5"/>
        <end position="111"/>
    </location>
</feature>
<dbReference type="InterPro" id="IPR036390">
    <property type="entry name" value="WH_DNA-bd_sf"/>
</dbReference>
<comment type="caution">
    <text evidence="2">The sequence shown here is derived from an EMBL/GenBank/DDBJ whole genome shotgun (WGS) entry which is preliminary data.</text>
</comment>
<keyword evidence="3" id="KW-1185">Reference proteome</keyword>
<dbReference type="Gene3D" id="3.30.950.30">
    <property type="entry name" value="Schlafen, AAA domain"/>
    <property type="match status" value="1"/>
</dbReference>
<dbReference type="Gene3D" id="3.30.565.60">
    <property type="match status" value="1"/>
</dbReference>
<dbReference type="Proteomes" id="UP001523566">
    <property type="component" value="Unassembled WGS sequence"/>
</dbReference>
<dbReference type="Pfam" id="PF04326">
    <property type="entry name" value="SLFN_AlbA_2"/>
    <property type="match status" value="1"/>
</dbReference>
<dbReference type="InterPro" id="IPR007421">
    <property type="entry name" value="Schlafen_AlbA_2_dom"/>
</dbReference>
<dbReference type="EMBL" id="JAMZFW010000034">
    <property type="protein sequence ID" value="MCP1103619.1"/>
    <property type="molecule type" value="Genomic_DNA"/>
</dbReference>
<dbReference type="Gene3D" id="1.10.10.10">
    <property type="entry name" value="Winged helix-like DNA-binding domain superfamily/Winged helix DNA-binding domain"/>
    <property type="match status" value="1"/>
</dbReference>
<dbReference type="InterPro" id="IPR036388">
    <property type="entry name" value="WH-like_DNA-bd_sf"/>
</dbReference>
<evidence type="ECO:0000259" key="1">
    <source>
        <dbReference type="Pfam" id="PF04326"/>
    </source>
</evidence>
<name>A0ABT1ECQ9_9FIRM</name>
<dbReference type="SUPFAM" id="SSF46785">
    <property type="entry name" value="Winged helix' DNA-binding domain"/>
    <property type="match status" value="1"/>
</dbReference>
<gene>
    <name evidence="2" type="ORF">NK125_14550</name>
</gene>
<dbReference type="Pfam" id="PF13749">
    <property type="entry name" value="HATPase_c_4"/>
    <property type="match status" value="1"/>
</dbReference>
<organism evidence="2 3">
    <name type="scientific">Aequitasia blattaphilus</name>
    <dbReference type="NCBI Taxonomy" id="2949332"/>
    <lineage>
        <taxon>Bacteria</taxon>
        <taxon>Bacillati</taxon>
        <taxon>Bacillota</taxon>
        <taxon>Clostridia</taxon>
        <taxon>Lachnospirales</taxon>
        <taxon>Lachnospiraceae</taxon>
        <taxon>Aequitasia</taxon>
    </lineage>
</organism>
<proteinExistence type="predicted"/>